<dbReference type="Pfam" id="PF10451">
    <property type="entry name" value="Stn1"/>
    <property type="match status" value="1"/>
</dbReference>
<evidence type="ECO:0000313" key="12">
    <source>
        <dbReference type="Proteomes" id="UP001296104"/>
    </source>
</evidence>
<keyword evidence="5" id="KW-0779">Telomere</keyword>
<feature type="compositionally biased region" description="Basic and acidic residues" evidence="9">
    <location>
        <begin position="260"/>
        <end position="272"/>
    </location>
</feature>
<feature type="region of interest" description="Disordered" evidence="9">
    <location>
        <begin position="245"/>
        <end position="272"/>
    </location>
</feature>
<dbReference type="Gene3D" id="2.40.50.140">
    <property type="entry name" value="Nucleic acid-binding proteins"/>
    <property type="match status" value="1"/>
</dbReference>
<evidence type="ECO:0000256" key="3">
    <source>
        <dbReference type="ARBA" id="ARBA00017411"/>
    </source>
</evidence>
<dbReference type="PANTHER" id="PTHR13989:SF33">
    <property type="entry name" value="CST COMPLEX SUBUNIT STN1"/>
    <property type="match status" value="1"/>
</dbReference>
<feature type="compositionally biased region" description="Basic residues" evidence="9">
    <location>
        <begin position="245"/>
        <end position="259"/>
    </location>
</feature>
<dbReference type="SUPFAM" id="SSF50249">
    <property type="entry name" value="Nucleic acid-binding proteins"/>
    <property type="match status" value="1"/>
</dbReference>
<dbReference type="GO" id="GO:0005634">
    <property type="term" value="C:nucleus"/>
    <property type="evidence" value="ECO:0007669"/>
    <property type="project" value="UniProtKB-SubCell"/>
</dbReference>
<dbReference type="CDD" id="cd03524">
    <property type="entry name" value="RPA2_OBF_family"/>
    <property type="match status" value="1"/>
</dbReference>
<keyword evidence="6" id="KW-0238">DNA-binding</keyword>
<evidence type="ECO:0000256" key="9">
    <source>
        <dbReference type="SAM" id="MobiDB-lite"/>
    </source>
</evidence>
<evidence type="ECO:0000256" key="6">
    <source>
        <dbReference type="ARBA" id="ARBA00023125"/>
    </source>
</evidence>
<dbReference type="GO" id="GO:0003677">
    <property type="term" value="F:DNA binding"/>
    <property type="evidence" value="ECO:0007669"/>
    <property type="project" value="UniProtKB-KW"/>
</dbReference>
<dbReference type="PANTHER" id="PTHR13989">
    <property type="entry name" value="REPLICATION PROTEIN A-RELATED"/>
    <property type="match status" value="1"/>
</dbReference>
<sequence length="289" mass="33705">MTRRQVVPAPSRAKHLLAVYTFATTTNNDMNSALPAAQHQIYPRRYFDKSPTWFQWNKLTVADVSNLRQEPGFEGQNIYFYKNHPIQFIRLVGVIVQIDIVGNGRFCLMTLDDGSGANIEVKVERKKYQATLNQVDYLSATNVEGEELEIFIRLSLPVLRLDHSPLEIGDVIRAQGTLTEFRNQKQLLLRRVYRVRYTNEEAEHWQKAAEWKKDRLDRPWILTQAQRDEVDDKIRQGEIKEKLKAKSLAKHEKKRKRHEARREEARQAEEVKMNAGALKGSEILVLPWN</sequence>
<keyword evidence="4" id="KW-0158">Chromosome</keyword>
<reference evidence="11" key="1">
    <citation type="submission" date="2023-11" db="EMBL/GenBank/DDBJ databases">
        <authorList>
            <person name="Alioto T."/>
            <person name="Alioto T."/>
            <person name="Gomez Garrido J."/>
        </authorList>
    </citation>
    <scope>NUCLEOTIDE SEQUENCE</scope>
</reference>
<dbReference type="AlphaFoldDB" id="A0AAI8YUB4"/>
<dbReference type="GO" id="GO:0000781">
    <property type="term" value="C:chromosome, telomeric region"/>
    <property type="evidence" value="ECO:0007669"/>
    <property type="project" value="UniProtKB-SubCell"/>
</dbReference>
<evidence type="ECO:0000259" key="10">
    <source>
        <dbReference type="Pfam" id="PF10451"/>
    </source>
</evidence>
<evidence type="ECO:0000256" key="5">
    <source>
        <dbReference type="ARBA" id="ARBA00022895"/>
    </source>
</evidence>
<feature type="domain" description="CST complex subunit Stn1 N-terminal" evidence="10">
    <location>
        <begin position="76"/>
        <end position="239"/>
    </location>
</feature>
<evidence type="ECO:0000256" key="1">
    <source>
        <dbReference type="ARBA" id="ARBA00004123"/>
    </source>
</evidence>
<accession>A0AAI8YUB4</accession>
<dbReference type="EMBL" id="CAVMBE010000009">
    <property type="protein sequence ID" value="CAK3880357.1"/>
    <property type="molecule type" value="Genomic_DNA"/>
</dbReference>
<dbReference type="InterPro" id="IPR040260">
    <property type="entry name" value="RFA2-like"/>
</dbReference>
<proteinExistence type="predicted"/>
<dbReference type="InterPro" id="IPR018856">
    <property type="entry name" value="Stn1_N"/>
</dbReference>
<evidence type="ECO:0000256" key="2">
    <source>
        <dbReference type="ARBA" id="ARBA00004574"/>
    </source>
</evidence>
<organism evidence="11 12">
    <name type="scientific">Lecanosticta acicola</name>
    <dbReference type="NCBI Taxonomy" id="111012"/>
    <lineage>
        <taxon>Eukaryota</taxon>
        <taxon>Fungi</taxon>
        <taxon>Dikarya</taxon>
        <taxon>Ascomycota</taxon>
        <taxon>Pezizomycotina</taxon>
        <taxon>Dothideomycetes</taxon>
        <taxon>Dothideomycetidae</taxon>
        <taxon>Mycosphaerellales</taxon>
        <taxon>Mycosphaerellaceae</taxon>
        <taxon>Lecanosticta</taxon>
    </lineage>
</organism>
<gene>
    <name evidence="11" type="ORF">LECACI_7A002132</name>
</gene>
<keyword evidence="7" id="KW-0539">Nucleus</keyword>
<evidence type="ECO:0000256" key="4">
    <source>
        <dbReference type="ARBA" id="ARBA00022454"/>
    </source>
</evidence>
<comment type="caution">
    <text evidence="11">The sequence shown here is derived from an EMBL/GenBank/DDBJ whole genome shotgun (WGS) entry which is preliminary data.</text>
</comment>
<evidence type="ECO:0000256" key="7">
    <source>
        <dbReference type="ARBA" id="ARBA00023242"/>
    </source>
</evidence>
<keyword evidence="12" id="KW-1185">Reference proteome</keyword>
<evidence type="ECO:0000256" key="8">
    <source>
        <dbReference type="ARBA" id="ARBA00030039"/>
    </source>
</evidence>
<comment type="subcellular location">
    <subcellularLocation>
        <location evidence="2">Chromosome</location>
        <location evidence="2">Telomere</location>
    </subcellularLocation>
    <subcellularLocation>
        <location evidence="1">Nucleus</location>
    </subcellularLocation>
</comment>
<evidence type="ECO:0000313" key="11">
    <source>
        <dbReference type="EMBL" id="CAK3880357.1"/>
    </source>
</evidence>
<dbReference type="InterPro" id="IPR012340">
    <property type="entry name" value="NA-bd_OB-fold"/>
</dbReference>
<dbReference type="Proteomes" id="UP001296104">
    <property type="component" value="Unassembled WGS sequence"/>
</dbReference>
<name>A0AAI8YUB4_9PEZI</name>
<protein>
    <recommendedName>
        <fullName evidence="3">CST complex subunit STN1</fullName>
    </recommendedName>
    <alternativeName>
        <fullName evidence="8">Suppressor of cdc thirteen homolog</fullName>
    </alternativeName>
</protein>